<gene>
    <name evidence="4" type="ORF">J5474_16275</name>
</gene>
<dbReference type="GO" id="GO:0015074">
    <property type="term" value="P:DNA integration"/>
    <property type="evidence" value="ECO:0007669"/>
    <property type="project" value="InterPro"/>
</dbReference>
<name>A0A940S1D7_9RHOB</name>
<evidence type="ECO:0000256" key="3">
    <source>
        <dbReference type="SAM" id="MobiDB-lite"/>
    </source>
</evidence>
<dbReference type="InterPro" id="IPR013762">
    <property type="entry name" value="Integrase-like_cat_sf"/>
</dbReference>
<keyword evidence="1" id="KW-0233">DNA recombination</keyword>
<feature type="coiled-coil region" evidence="2">
    <location>
        <begin position="135"/>
        <end position="162"/>
    </location>
</feature>
<keyword evidence="2" id="KW-0175">Coiled coil</keyword>
<dbReference type="GO" id="GO:0006310">
    <property type="term" value="P:DNA recombination"/>
    <property type="evidence" value="ECO:0007669"/>
    <property type="project" value="UniProtKB-KW"/>
</dbReference>
<dbReference type="Gene3D" id="1.10.443.10">
    <property type="entry name" value="Intergrase catalytic core"/>
    <property type="match status" value="1"/>
</dbReference>
<feature type="region of interest" description="Disordered" evidence="3">
    <location>
        <begin position="1"/>
        <end position="33"/>
    </location>
</feature>
<reference evidence="4" key="1">
    <citation type="submission" date="2021-03" db="EMBL/GenBank/DDBJ databases">
        <title>Sagittula salina sp. nov. strain M10.9X isolated from the marine waste.</title>
        <authorList>
            <person name="Satari L."/>
            <person name="Molina-Menor E."/>
            <person name="Vidal-Verdu A."/>
            <person name="Pascual J."/>
            <person name="Pereto J."/>
            <person name="Porcar M."/>
        </authorList>
    </citation>
    <scope>NUCLEOTIDE SEQUENCE</scope>
    <source>
        <strain evidence="4">M10.9X</strain>
    </source>
</reference>
<keyword evidence="5" id="KW-1185">Reference proteome</keyword>
<evidence type="ECO:0000313" key="5">
    <source>
        <dbReference type="Proteomes" id="UP000675940"/>
    </source>
</evidence>
<dbReference type="AlphaFoldDB" id="A0A940S1D7"/>
<dbReference type="InterPro" id="IPR011010">
    <property type="entry name" value="DNA_brk_join_enz"/>
</dbReference>
<comment type="caution">
    <text evidence="4">The sequence shown here is derived from an EMBL/GenBank/DDBJ whole genome shotgun (WGS) entry which is preliminary data.</text>
</comment>
<proteinExistence type="predicted"/>
<evidence type="ECO:0000256" key="1">
    <source>
        <dbReference type="ARBA" id="ARBA00023172"/>
    </source>
</evidence>
<dbReference type="GO" id="GO:0003677">
    <property type="term" value="F:DNA binding"/>
    <property type="evidence" value="ECO:0007669"/>
    <property type="project" value="InterPro"/>
</dbReference>
<evidence type="ECO:0000256" key="2">
    <source>
        <dbReference type="SAM" id="Coils"/>
    </source>
</evidence>
<dbReference type="SUPFAM" id="SSF56349">
    <property type="entry name" value="DNA breaking-rejoining enzymes"/>
    <property type="match status" value="1"/>
</dbReference>
<organism evidence="4 5">
    <name type="scientific">Sagittula salina</name>
    <dbReference type="NCBI Taxonomy" id="2820268"/>
    <lineage>
        <taxon>Bacteria</taxon>
        <taxon>Pseudomonadati</taxon>
        <taxon>Pseudomonadota</taxon>
        <taxon>Alphaproteobacteria</taxon>
        <taxon>Rhodobacterales</taxon>
        <taxon>Roseobacteraceae</taxon>
        <taxon>Sagittula</taxon>
    </lineage>
</organism>
<protein>
    <submittedName>
        <fullName evidence="4">Integrase</fullName>
    </submittedName>
</protein>
<evidence type="ECO:0000313" key="4">
    <source>
        <dbReference type="EMBL" id="MBP0484038.1"/>
    </source>
</evidence>
<dbReference type="Proteomes" id="UP000675940">
    <property type="component" value="Unassembled WGS sequence"/>
</dbReference>
<dbReference type="EMBL" id="JAGISH010000009">
    <property type="protein sequence ID" value="MBP0484038.1"/>
    <property type="molecule type" value="Genomic_DNA"/>
</dbReference>
<sequence length="729" mass="82118">MRHVSHSAKTVTHSVTHGIRRTSYAPTRKRPHSAGPYLMRRGRIFYFRKRLPRTGSNREPNLFLCLSLRTDLPLDAVKRAAALLTVYEQEEDKIVDALNSGTLTATDIKIILTEMMRTRLAQFLDLQSAPVAQTDAEIETRIEELEAENKSLRRAARRADWGNVRELIAVAARSMGLEMPAEIDGDLGRSALSMRKRLNEVEIQIVDGEDVRRSARPLLDEHGIDDFDRFIAAPVGVDAAFAEVDRRYPSKEMKRITAALKVAYVEFFRNTPPHAIGQSRQEEFLKWVARFPKNHGKKHGKNAWTNKKEVNGEGPQGKTISKTEEIAAADAHDYLAMEEIRAMEDISLAEKRARLAEQLQPRITTNTLRKYRDSLSRLFRVARALGSAVPQVISYEELDRLVQSLATDDELYVRVTKPKIRLPWSKERLAAFLTSPLFTGSASEHRRWKSGRIVVRDASYWVPLLVLTLGSRITEILHLKKSDVVRRDGELCLTLNWGPEAPGKTTSARRILPLPRLLLELGFAGWFQNLPEEQMMLFPEALARSKKGDVVSAFGKHLRGILGHLGLADYEEDFYASRKTLSSMLDQAGIQEGRRQAIAGHAGGTVLNCHYTAHEVEQLKSALDEADFQLEIRHNPKLGFPVIRKCNLGKRTQRDVEVTLAADGQAATVAVLDKDDPHPVFEYALDDKNDTMARGEAARALVSIAKDCALRMPRNSEKRKALEHLMAYA</sequence>
<accession>A0A940S1D7</accession>